<dbReference type="PATRIC" id="fig|56193.3.peg.2593"/>
<evidence type="ECO:0000313" key="1">
    <source>
        <dbReference type="EMBL" id="KKW91904.1"/>
    </source>
</evidence>
<proteinExistence type="predicted"/>
<protein>
    <recommendedName>
        <fullName evidence="3">DUF1214 domain-containing protein</fullName>
    </recommendedName>
</protein>
<name>A0A0M3ATN2_9SPHN</name>
<dbReference type="AlphaFoldDB" id="A0A0M3ATN2"/>
<comment type="caution">
    <text evidence="1">The sequence shown here is derived from an EMBL/GenBank/DDBJ whole genome shotgun (WGS) entry which is preliminary data.</text>
</comment>
<organism evidence="1 2">
    <name type="scientific">Sphingobium chungbukense</name>
    <dbReference type="NCBI Taxonomy" id="56193"/>
    <lineage>
        <taxon>Bacteria</taxon>
        <taxon>Pseudomonadati</taxon>
        <taxon>Pseudomonadota</taxon>
        <taxon>Alphaproteobacteria</taxon>
        <taxon>Sphingomonadales</taxon>
        <taxon>Sphingomonadaceae</taxon>
        <taxon>Sphingobium</taxon>
    </lineage>
</organism>
<gene>
    <name evidence="1" type="ORF">YP76_12475</name>
</gene>
<dbReference type="EMBL" id="LBIC01000005">
    <property type="protein sequence ID" value="KKW91904.1"/>
    <property type="molecule type" value="Genomic_DNA"/>
</dbReference>
<reference evidence="1 2" key="1">
    <citation type="submission" date="2015-04" db="EMBL/GenBank/DDBJ databases">
        <title>Genome sequence of aromatic hydrocarbons-degrading Sphingobium chungbukense DJ77.</title>
        <authorList>
            <person name="Kim Y.-C."/>
            <person name="Chae J.-C."/>
        </authorList>
    </citation>
    <scope>NUCLEOTIDE SEQUENCE [LARGE SCALE GENOMIC DNA]</scope>
    <source>
        <strain evidence="1 2">DJ77</strain>
    </source>
</reference>
<evidence type="ECO:0008006" key="3">
    <source>
        <dbReference type="Google" id="ProtNLM"/>
    </source>
</evidence>
<keyword evidence="2" id="KW-1185">Reference proteome</keyword>
<evidence type="ECO:0000313" key="2">
    <source>
        <dbReference type="Proteomes" id="UP000033874"/>
    </source>
</evidence>
<dbReference type="Proteomes" id="UP000033874">
    <property type="component" value="Unassembled WGS sequence"/>
</dbReference>
<sequence length="435" mass="48581">MTPRPAWEKDAMPLETGDYFLSATNPVANVDQRDLERLAMRLFERPDVKAARARAEIMWRRVADRLMPADQMALFDDHVSDYCFKCTLVAANTDANHPRVLRVYSEGTRWFGHKVPGAKWGGDNPNNAYRIIPVAAGGRYEVTGQRQVEPSTYVTFQLVGNSTTSATLASLEQLDMEIGGDGRYTLTLDDMPSEGRRNHLQIPQGTLYLFIRDSMGDWGRQQPDALRVRRLDPPSRTPLTDDELAATAIRNILSDVFYAYYAQRLFFNGPQMMTTPEGAGSVGGLVTQQGSLGHFTLREDEAVIITANAAGATYRDIVLHDLWLRSLPNRDNQISLTNAQMAPDADGRFTYVLSIADPGVHNWLDPCGLHDVLILHRWQGFPDPDAGPPTIESRKVAFAELGGALPPGIARITPEQRRAQIARRQAEYDRRFAVD</sequence>
<dbReference type="STRING" id="56193.YP76_12475"/>
<accession>A0A0M3ATN2</accession>